<protein>
    <submittedName>
        <fullName evidence="2">Uncharacterized protein</fullName>
    </submittedName>
</protein>
<dbReference type="Proteomes" id="UP000324222">
    <property type="component" value="Unassembled WGS sequence"/>
</dbReference>
<organism evidence="2 3">
    <name type="scientific">Portunus trituberculatus</name>
    <name type="common">Swimming crab</name>
    <name type="synonym">Neptunus trituberculatus</name>
    <dbReference type="NCBI Taxonomy" id="210409"/>
    <lineage>
        <taxon>Eukaryota</taxon>
        <taxon>Metazoa</taxon>
        <taxon>Ecdysozoa</taxon>
        <taxon>Arthropoda</taxon>
        <taxon>Crustacea</taxon>
        <taxon>Multicrustacea</taxon>
        <taxon>Malacostraca</taxon>
        <taxon>Eumalacostraca</taxon>
        <taxon>Eucarida</taxon>
        <taxon>Decapoda</taxon>
        <taxon>Pleocyemata</taxon>
        <taxon>Brachyura</taxon>
        <taxon>Eubrachyura</taxon>
        <taxon>Portunoidea</taxon>
        <taxon>Portunidae</taxon>
        <taxon>Portuninae</taxon>
        <taxon>Portunus</taxon>
    </lineage>
</organism>
<gene>
    <name evidence="2" type="ORF">E2C01_098081</name>
</gene>
<evidence type="ECO:0000313" key="2">
    <source>
        <dbReference type="EMBL" id="MPD02494.1"/>
    </source>
</evidence>
<dbReference type="EMBL" id="VSRR010131682">
    <property type="protein sequence ID" value="MPD02494.1"/>
    <property type="molecule type" value="Genomic_DNA"/>
</dbReference>
<feature type="region of interest" description="Disordered" evidence="1">
    <location>
        <begin position="42"/>
        <end position="61"/>
    </location>
</feature>
<name>A0A5B7K7B5_PORTR</name>
<keyword evidence="3" id="KW-1185">Reference proteome</keyword>
<evidence type="ECO:0000313" key="3">
    <source>
        <dbReference type="Proteomes" id="UP000324222"/>
    </source>
</evidence>
<evidence type="ECO:0000256" key="1">
    <source>
        <dbReference type="SAM" id="MobiDB-lite"/>
    </source>
</evidence>
<sequence length="84" mass="9649">MTEAVSILARSRQLEELLHLTNRNERTLPSICHRRCILPQEKGYTPSPPPPPQDLCPDTTEEKRQTTRVTFLVLCSEIVFAVLY</sequence>
<dbReference type="AlphaFoldDB" id="A0A5B7K7B5"/>
<comment type="caution">
    <text evidence="2">The sequence shown here is derived from an EMBL/GenBank/DDBJ whole genome shotgun (WGS) entry which is preliminary data.</text>
</comment>
<accession>A0A5B7K7B5</accession>
<proteinExistence type="predicted"/>
<reference evidence="2 3" key="1">
    <citation type="submission" date="2019-05" db="EMBL/GenBank/DDBJ databases">
        <title>Another draft genome of Portunus trituberculatus and its Hox gene families provides insights of decapod evolution.</title>
        <authorList>
            <person name="Jeong J.-H."/>
            <person name="Song I."/>
            <person name="Kim S."/>
            <person name="Choi T."/>
            <person name="Kim D."/>
            <person name="Ryu S."/>
            <person name="Kim W."/>
        </authorList>
    </citation>
    <scope>NUCLEOTIDE SEQUENCE [LARGE SCALE GENOMIC DNA]</scope>
    <source>
        <tissue evidence="2">Muscle</tissue>
    </source>
</reference>